<gene>
    <name evidence="7" type="primary">ampDh2</name>
    <name evidence="7" type="ORF">NCCP691_03960</name>
</gene>
<protein>
    <recommendedName>
        <fullName evidence="3">N-acetylmuramoyl-L-alanine amidase</fullName>
        <ecNumber evidence="3">3.5.1.28</ecNumber>
    </recommendedName>
</protein>
<organism evidence="7 8">
    <name type="scientific">Noviherbaspirillum aridicola</name>
    <dbReference type="NCBI Taxonomy" id="2849687"/>
    <lineage>
        <taxon>Bacteria</taxon>
        <taxon>Pseudomonadati</taxon>
        <taxon>Pseudomonadota</taxon>
        <taxon>Betaproteobacteria</taxon>
        <taxon>Burkholderiales</taxon>
        <taxon>Oxalobacteraceae</taxon>
        <taxon>Noviherbaspirillum</taxon>
    </lineage>
</organism>
<keyword evidence="8" id="KW-1185">Reference proteome</keyword>
<dbReference type="RefSeq" id="WP_220806568.1">
    <property type="nucleotide sequence ID" value="NZ_BPMK01000002.1"/>
</dbReference>
<sequence>MPLANFSSFFAILCLLLLAGCVSGPAIDRSYSAVSQDSRVRYVILHYTHGDLARSFRTLTEGRVSSHYLLSDRPAAIYQLVDEDRRAWHAGDSAWNKDTQLNFSSIGIELVNGGYADTPQGRLWHPYTEEQITLLIDLLKQIVARHRIAPEHILGHSDIAPGRKVDPGPLFPWERLARAGLIRWPDPALVARLRPVFALALPDAAWFQRSLRRHGYALAETGQWDDASRNALAAFQMKYRPTRFDGMPDEETAAMLEALATASGAPD</sequence>
<dbReference type="InterPro" id="IPR036365">
    <property type="entry name" value="PGBD-like_sf"/>
</dbReference>
<proteinExistence type="inferred from homology"/>
<dbReference type="PANTHER" id="PTHR30417">
    <property type="entry name" value="N-ACETYLMURAMOYL-L-ALANINE AMIDASE AMID"/>
    <property type="match status" value="1"/>
</dbReference>
<dbReference type="PANTHER" id="PTHR30417:SF1">
    <property type="entry name" value="N-ACETYLMURAMOYL-L-ALANINE AMIDASE AMID"/>
    <property type="match status" value="1"/>
</dbReference>
<dbReference type="SUPFAM" id="SSF55846">
    <property type="entry name" value="N-acetylmuramoyl-L-alanine amidase-like"/>
    <property type="match status" value="1"/>
</dbReference>
<dbReference type="InterPro" id="IPR036505">
    <property type="entry name" value="Amidase/PGRP_sf"/>
</dbReference>
<dbReference type="InterPro" id="IPR036366">
    <property type="entry name" value="PGBDSf"/>
</dbReference>
<evidence type="ECO:0000256" key="4">
    <source>
        <dbReference type="ARBA" id="ARBA00022801"/>
    </source>
</evidence>
<dbReference type="CDD" id="cd06583">
    <property type="entry name" value="PGRP"/>
    <property type="match status" value="1"/>
</dbReference>
<comment type="caution">
    <text evidence="7">The sequence shown here is derived from an EMBL/GenBank/DDBJ whole genome shotgun (WGS) entry which is preliminary data.</text>
</comment>
<dbReference type="InterPro" id="IPR002477">
    <property type="entry name" value="Peptidoglycan-bd-like"/>
</dbReference>
<comment type="similarity">
    <text evidence="2">Belongs to the N-acetylmuramoyl-L-alanine amidase 2 family.</text>
</comment>
<dbReference type="Gene3D" id="1.10.101.10">
    <property type="entry name" value="PGBD-like superfamily/PGBD"/>
    <property type="match status" value="1"/>
</dbReference>
<reference evidence="7 8" key="1">
    <citation type="journal article" date="2022" name="Int. J. Syst. Evol. Microbiol.">
        <title>Noviherbaspirillum aridicola sp. nov., isolated from an arid soil in Pakistan.</title>
        <authorList>
            <person name="Khan I.U."/>
            <person name="Saqib M."/>
            <person name="Amin A."/>
            <person name="Hussain F."/>
            <person name="Li L."/>
            <person name="Liu Y.H."/>
            <person name="Fang B.Z."/>
            <person name="Ahmed I."/>
            <person name="Li W.J."/>
        </authorList>
    </citation>
    <scope>NUCLEOTIDE SEQUENCE [LARGE SCALE GENOMIC DNA]</scope>
    <source>
        <strain evidence="7 8">NCCP-691</strain>
    </source>
</reference>
<keyword evidence="4" id="KW-0378">Hydrolase</keyword>
<keyword evidence="5" id="KW-0961">Cell wall biogenesis/degradation</keyword>
<comment type="catalytic activity">
    <reaction evidence="1">
        <text>Hydrolyzes the link between N-acetylmuramoyl residues and L-amino acid residues in certain cell-wall glycopeptides.</text>
        <dbReference type="EC" id="3.5.1.28"/>
    </reaction>
</comment>
<dbReference type="Pfam" id="PF01510">
    <property type="entry name" value="Amidase_2"/>
    <property type="match status" value="1"/>
</dbReference>
<evidence type="ECO:0000256" key="5">
    <source>
        <dbReference type="ARBA" id="ARBA00023316"/>
    </source>
</evidence>
<evidence type="ECO:0000256" key="3">
    <source>
        <dbReference type="ARBA" id="ARBA00011901"/>
    </source>
</evidence>
<evidence type="ECO:0000313" key="7">
    <source>
        <dbReference type="EMBL" id="GIZ50382.1"/>
    </source>
</evidence>
<evidence type="ECO:0000256" key="1">
    <source>
        <dbReference type="ARBA" id="ARBA00001561"/>
    </source>
</evidence>
<dbReference type="Gene3D" id="3.40.80.10">
    <property type="entry name" value="Peptidoglycan recognition protein-like"/>
    <property type="match status" value="1"/>
</dbReference>
<accession>A0ABQ4PZQ4</accession>
<feature type="domain" description="N-acetylmuramoyl-L-alanine amidase" evidence="6">
    <location>
        <begin position="28"/>
        <end position="168"/>
    </location>
</feature>
<dbReference type="Pfam" id="PF01471">
    <property type="entry name" value="PG_binding_1"/>
    <property type="match status" value="1"/>
</dbReference>
<evidence type="ECO:0000256" key="2">
    <source>
        <dbReference type="ARBA" id="ARBA00007553"/>
    </source>
</evidence>
<dbReference type="SMART" id="SM00644">
    <property type="entry name" value="Ami_2"/>
    <property type="match status" value="1"/>
</dbReference>
<dbReference type="Proteomes" id="UP000887222">
    <property type="component" value="Unassembled WGS sequence"/>
</dbReference>
<dbReference type="InterPro" id="IPR051206">
    <property type="entry name" value="NAMLAA_amidase_2"/>
</dbReference>
<dbReference type="EMBL" id="BPMK01000002">
    <property type="protein sequence ID" value="GIZ50382.1"/>
    <property type="molecule type" value="Genomic_DNA"/>
</dbReference>
<name>A0ABQ4PZQ4_9BURK</name>
<dbReference type="SUPFAM" id="SSF47090">
    <property type="entry name" value="PGBD-like"/>
    <property type="match status" value="1"/>
</dbReference>
<dbReference type="InterPro" id="IPR002502">
    <property type="entry name" value="Amidase_domain"/>
</dbReference>
<evidence type="ECO:0000313" key="8">
    <source>
        <dbReference type="Proteomes" id="UP000887222"/>
    </source>
</evidence>
<dbReference type="EC" id="3.5.1.28" evidence="3"/>
<evidence type="ECO:0000259" key="6">
    <source>
        <dbReference type="SMART" id="SM00644"/>
    </source>
</evidence>